<protein>
    <submittedName>
        <fullName evidence="2">Uncharacterized protein</fullName>
    </submittedName>
</protein>
<name>A0A3E0L927_9CHRO</name>
<keyword evidence="1" id="KW-1133">Transmembrane helix</keyword>
<accession>A0A3E0L927</accession>
<keyword evidence="1" id="KW-0812">Transmembrane</keyword>
<evidence type="ECO:0000256" key="1">
    <source>
        <dbReference type="SAM" id="Phobius"/>
    </source>
</evidence>
<gene>
    <name evidence="2" type="ORF">DWQ54_00225</name>
</gene>
<sequence length="99" mass="11102">MATKDKEPTNAEVMGMLLQMLGSFLFNFSLSTGLRFPGFHVSGIILFVIGMIMDKFQSFDWVLVLVAIITFFLFKDVAIIIPGVIGLIVFLIKNRKELS</sequence>
<evidence type="ECO:0000313" key="2">
    <source>
        <dbReference type="EMBL" id="REJ44021.1"/>
    </source>
</evidence>
<dbReference type="EMBL" id="QQWC01000001">
    <property type="protein sequence ID" value="REJ44021.1"/>
    <property type="molecule type" value="Genomic_DNA"/>
</dbReference>
<reference evidence="2 3" key="1">
    <citation type="submission" date="2017-10" db="EMBL/GenBank/DDBJ databases">
        <title>A large-scale comparative metagenomic study reveals the eutrophication-driven functional interactions in six Microcystis-epibionts communities.</title>
        <authorList>
            <person name="Li Q."/>
            <person name="Lin F."/>
        </authorList>
    </citation>
    <scope>NUCLEOTIDE SEQUENCE [LARGE SCALE GENOMIC DNA]</scope>
    <source>
        <strain evidence="2">TF09</strain>
    </source>
</reference>
<comment type="caution">
    <text evidence="2">The sequence shown here is derived from an EMBL/GenBank/DDBJ whole genome shotgun (WGS) entry which is preliminary data.</text>
</comment>
<proteinExistence type="predicted"/>
<keyword evidence="1" id="KW-0472">Membrane</keyword>
<organism evidence="2 3">
    <name type="scientific">Microcystis flos-aquae TF09</name>
    <dbReference type="NCBI Taxonomy" id="2060473"/>
    <lineage>
        <taxon>Bacteria</taxon>
        <taxon>Bacillati</taxon>
        <taxon>Cyanobacteriota</taxon>
        <taxon>Cyanophyceae</taxon>
        <taxon>Oscillatoriophycideae</taxon>
        <taxon>Chroococcales</taxon>
        <taxon>Microcystaceae</taxon>
        <taxon>Microcystis</taxon>
    </lineage>
</organism>
<dbReference type="Proteomes" id="UP000256873">
    <property type="component" value="Unassembled WGS sequence"/>
</dbReference>
<dbReference type="AlphaFoldDB" id="A0A3E0L927"/>
<feature type="transmembrane region" description="Helical" evidence="1">
    <location>
        <begin position="61"/>
        <end position="92"/>
    </location>
</feature>
<evidence type="ECO:0000313" key="3">
    <source>
        <dbReference type="Proteomes" id="UP000256873"/>
    </source>
</evidence>